<dbReference type="GO" id="GO:0016787">
    <property type="term" value="F:hydrolase activity"/>
    <property type="evidence" value="ECO:0007669"/>
    <property type="project" value="UniProtKB-KW"/>
</dbReference>
<evidence type="ECO:0000313" key="9">
    <source>
        <dbReference type="EMBL" id="KAK4884078.1"/>
    </source>
</evidence>
<dbReference type="Pfam" id="PF13359">
    <property type="entry name" value="DDE_Tnp_4"/>
    <property type="match status" value="1"/>
</dbReference>
<dbReference type="GO" id="GO:0004518">
    <property type="term" value="F:nuclease activity"/>
    <property type="evidence" value="ECO:0007669"/>
    <property type="project" value="UniProtKB-KW"/>
</dbReference>
<dbReference type="PANTHER" id="PTHR22930:SF269">
    <property type="entry name" value="NUCLEASE HARBI1-LIKE PROTEIN"/>
    <property type="match status" value="1"/>
</dbReference>
<proteinExistence type="inferred from homology"/>
<evidence type="ECO:0000259" key="8">
    <source>
        <dbReference type="Pfam" id="PF13359"/>
    </source>
</evidence>
<dbReference type="PANTHER" id="PTHR22930">
    <property type="match status" value="1"/>
</dbReference>
<keyword evidence="7" id="KW-0539">Nucleus</keyword>
<evidence type="ECO:0000256" key="6">
    <source>
        <dbReference type="ARBA" id="ARBA00022801"/>
    </source>
</evidence>
<dbReference type="EMBL" id="JARPUR010000001">
    <property type="protein sequence ID" value="KAK4884078.1"/>
    <property type="molecule type" value="Genomic_DNA"/>
</dbReference>
<gene>
    <name evidence="9" type="ORF">RN001_000349</name>
</gene>
<dbReference type="AlphaFoldDB" id="A0AAN7PF72"/>
<dbReference type="GO" id="GO:0005634">
    <property type="term" value="C:nucleus"/>
    <property type="evidence" value="ECO:0007669"/>
    <property type="project" value="UniProtKB-SubCell"/>
</dbReference>
<accession>A0AAN7PF72</accession>
<evidence type="ECO:0000256" key="4">
    <source>
        <dbReference type="ARBA" id="ARBA00022722"/>
    </source>
</evidence>
<dbReference type="InterPro" id="IPR027806">
    <property type="entry name" value="HARBI1_dom"/>
</dbReference>
<name>A0AAN7PF72_9COLE</name>
<protein>
    <recommendedName>
        <fullName evidence="8">DDE Tnp4 domain-containing protein</fullName>
    </recommendedName>
</protein>
<evidence type="ECO:0000256" key="1">
    <source>
        <dbReference type="ARBA" id="ARBA00001968"/>
    </source>
</evidence>
<dbReference type="GO" id="GO:0046872">
    <property type="term" value="F:metal ion binding"/>
    <property type="evidence" value="ECO:0007669"/>
    <property type="project" value="UniProtKB-KW"/>
</dbReference>
<keyword evidence="6" id="KW-0378">Hydrolase</keyword>
<evidence type="ECO:0000256" key="5">
    <source>
        <dbReference type="ARBA" id="ARBA00022723"/>
    </source>
</evidence>
<evidence type="ECO:0000256" key="2">
    <source>
        <dbReference type="ARBA" id="ARBA00004123"/>
    </source>
</evidence>
<dbReference type="InterPro" id="IPR045249">
    <property type="entry name" value="HARBI1-like"/>
</dbReference>
<feature type="domain" description="DDE Tnp4" evidence="8">
    <location>
        <begin position="178"/>
        <end position="333"/>
    </location>
</feature>
<organism evidence="9 10">
    <name type="scientific">Aquatica leii</name>
    <dbReference type="NCBI Taxonomy" id="1421715"/>
    <lineage>
        <taxon>Eukaryota</taxon>
        <taxon>Metazoa</taxon>
        <taxon>Ecdysozoa</taxon>
        <taxon>Arthropoda</taxon>
        <taxon>Hexapoda</taxon>
        <taxon>Insecta</taxon>
        <taxon>Pterygota</taxon>
        <taxon>Neoptera</taxon>
        <taxon>Endopterygota</taxon>
        <taxon>Coleoptera</taxon>
        <taxon>Polyphaga</taxon>
        <taxon>Elateriformia</taxon>
        <taxon>Elateroidea</taxon>
        <taxon>Lampyridae</taxon>
        <taxon>Luciolinae</taxon>
        <taxon>Aquatica</taxon>
    </lineage>
</organism>
<keyword evidence="4" id="KW-0540">Nuclease</keyword>
<sequence>MDYASSSSSEWEEEVEVVASFLAVEDRNNSNRVWVHNINKKRENLGEFYRLVSELRRDPKRFHMYFRMTMERFDYLHQLIKNDIKKINTQFCRAITSVEKLAVCLRFLATGNSFRSIAFSCRLGFSTMREIVKDVCDVIWKRLGPIAMPPPTQETWKKTSTRFKEMWHFPNCIGGIHGKPIDIQCPINAGSNFYNYNGCHLVVLLAIVDADYNLIAIDIGAYGRNSDGGIFSTSEMGKRFQNATVNVPGSTPLIQNGEPQPYVLVGGKAFLLKTYMLRPYSRNALGENEPNKIFNYRLSRTRRVVENAFGPLDARLRCFRGHLLEVQPEFVDKLGILRAREKTELLRI</sequence>
<evidence type="ECO:0000313" key="10">
    <source>
        <dbReference type="Proteomes" id="UP001353858"/>
    </source>
</evidence>
<evidence type="ECO:0000256" key="7">
    <source>
        <dbReference type="ARBA" id="ARBA00023242"/>
    </source>
</evidence>
<keyword evidence="10" id="KW-1185">Reference proteome</keyword>
<comment type="caution">
    <text evidence="9">The sequence shown here is derived from an EMBL/GenBank/DDBJ whole genome shotgun (WGS) entry which is preliminary data.</text>
</comment>
<comment type="cofactor">
    <cofactor evidence="1">
        <name>a divalent metal cation</name>
        <dbReference type="ChEBI" id="CHEBI:60240"/>
    </cofactor>
</comment>
<comment type="similarity">
    <text evidence="3">Belongs to the HARBI1 family.</text>
</comment>
<dbReference type="Proteomes" id="UP001353858">
    <property type="component" value="Unassembled WGS sequence"/>
</dbReference>
<evidence type="ECO:0000256" key="3">
    <source>
        <dbReference type="ARBA" id="ARBA00006958"/>
    </source>
</evidence>
<comment type="subcellular location">
    <subcellularLocation>
        <location evidence="2">Nucleus</location>
    </subcellularLocation>
</comment>
<reference evidence="10" key="1">
    <citation type="submission" date="2023-01" db="EMBL/GenBank/DDBJ databases">
        <title>Key to firefly adult light organ development and bioluminescence: homeobox transcription factors regulate luciferase expression and transportation to peroxisome.</title>
        <authorList>
            <person name="Fu X."/>
        </authorList>
    </citation>
    <scope>NUCLEOTIDE SEQUENCE [LARGE SCALE GENOMIC DNA]</scope>
</reference>
<keyword evidence="5" id="KW-0479">Metal-binding</keyword>